<evidence type="ECO:0008006" key="4">
    <source>
        <dbReference type="Google" id="ProtNLM"/>
    </source>
</evidence>
<evidence type="ECO:0000256" key="1">
    <source>
        <dbReference type="SAM" id="MobiDB-lite"/>
    </source>
</evidence>
<keyword evidence="3" id="KW-1185">Reference proteome</keyword>
<dbReference type="Proteomes" id="UP001304895">
    <property type="component" value="Unassembled WGS sequence"/>
</dbReference>
<gene>
    <name evidence="2" type="ORF">BT67DRAFT_424801</name>
</gene>
<feature type="region of interest" description="Disordered" evidence="1">
    <location>
        <begin position="1"/>
        <end position="57"/>
    </location>
</feature>
<organism evidence="2 3">
    <name type="scientific">Trichocladium antarcticum</name>
    <dbReference type="NCBI Taxonomy" id="1450529"/>
    <lineage>
        <taxon>Eukaryota</taxon>
        <taxon>Fungi</taxon>
        <taxon>Dikarya</taxon>
        <taxon>Ascomycota</taxon>
        <taxon>Pezizomycotina</taxon>
        <taxon>Sordariomycetes</taxon>
        <taxon>Sordariomycetidae</taxon>
        <taxon>Sordariales</taxon>
        <taxon>Chaetomiaceae</taxon>
        <taxon>Trichocladium</taxon>
    </lineage>
</organism>
<reference evidence="2" key="2">
    <citation type="submission" date="2023-05" db="EMBL/GenBank/DDBJ databases">
        <authorList>
            <consortium name="Lawrence Berkeley National Laboratory"/>
            <person name="Steindorff A."/>
            <person name="Hensen N."/>
            <person name="Bonometti L."/>
            <person name="Westerberg I."/>
            <person name="Brannstrom I.O."/>
            <person name="Guillou S."/>
            <person name="Cros-Aarteil S."/>
            <person name="Calhoun S."/>
            <person name="Haridas S."/>
            <person name="Kuo A."/>
            <person name="Mondo S."/>
            <person name="Pangilinan J."/>
            <person name="Riley R."/>
            <person name="Labutti K."/>
            <person name="Andreopoulos B."/>
            <person name="Lipzen A."/>
            <person name="Chen C."/>
            <person name="Yanf M."/>
            <person name="Daum C."/>
            <person name="Ng V."/>
            <person name="Clum A."/>
            <person name="Ohm R."/>
            <person name="Martin F."/>
            <person name="Silar P."/>
            <person name="Natvig D."/>
            <person name="Lalanne C."/>
            <person name="Gautier V."/>
            <person name="Ament-Velasquez S.L."/>
            <person name="Kruys A."/>
            <person name="Hutchinson M.I."/>
            <person name="Powell A.J."/>
            <person name="Barry K."/>
            <person name="Miller A.N."/>
            <person name="Grigoriev I.V."/>
            <person name="Debuchy R."/>
            <person name="Gladieux P."/>
            <person name="Thoren M.H."/>
            <person name="Johannesson H."/>
        </authorList>
    </citation>
    <scope>NUCLEOTIDE SEQUENCE</scope>
    <source>
        <strain evidence="2">CBS 123565</strain>
    </source>
</reference>
<dbReference type="AlphaFoldDB" id="A0AAN6UH47"/>
<feature type="compositionally biased region" description="Low complexity" evidence="1">
    <location>
        <begin position="1"/>
        <end position="15"/>
    </location>
</feature>
<dbReference type="InterPro" id="IPR029001">
    <property type="entry name" value="ITPase-like_fam"/>
</dbReference>
<name>A0AAN6UH47_9PEZI</name>
<protein>
    <recommendedName>
        <fullName evidence="4">Non-canonical purine NTP phosphatase/PRRC1 domain-containing protein</fullName>
    </recommendedName>
</protein>
<dbReference type="EMBL" id="MU853415">
    <property type="protein sequence ID" value="KAK4132810.1"/>
    <property type="molecule type" value="Genomic_DNA"/>
</dbReference>
<comment type="caution">
    <text evidence="2">The sequence shown here is derived from an EMBL/GenBank/DDBJ whole genome shotgun (WGS) entry which is preliminary data.</text>
</comment>
<accession>A0AAN6UH47</accession>
<evidence type="ECO:0000313" key="2">
    <source>
        <dbReference type="EMBL" id="KAK4132810.1"/>
    </source>
</evidence>
<proteinExistence type="predicted"/>
<dbReference type="Gene3D" id="3.90.950.10">
    <property type="match status" value="1"/>
</dbReference>
<sequence length="279" mass="30113">MPQQTPNPTSPSPDNQLETSLSLLRGSETIVPPPPFSFHPPPNPPASIIPHASRSRNRNRNNVLALIPTKNTHKAALIRAHLLQHKPADIRLQFRTFDADPGVGEQPYDSAGLQGAVNRCLDAARQAAAAGVDGAGADGVGWFLVGSVENYIARPGGRPWREWGGEGRPVDYGVVVFARVELDDAGAGGVWEWRVGLSEGVTVPVEYWRRAEADGFEDAEGRYGKRTVGEVLAASVRGPALDKADWHQVVAGKSRYALLKDAMEKVEVPWPTPEDGGLK</sequence>
<dbReference type="SUPFAM" id="SSF52972">
    <property type="entry name" value="ITPase-like"/>
    <property type="match status" value="1"/>
</dbReference>
<evidence type="ECO:0000313" key="3">
    <source>
        <dbReference type="Proteomes" id="UP001304895"/>
    </source>
</evidence>
<reference evidence="2" key="1">
    <citation type="journal article" date="2023" name="Mol. Phylogenet. Evol.">
        <title>Genome-scale phylogeny and comparative genomics of the fungal order Sordariales.</title>
        <authorList>
            <person name="Hensen N."/>
            <person name="Bonometti L."/>
            <person name="Westerberg I."/>
            <person name="Brannstrom I.O."/>
            <person name="Guillou S."/>
            <person name="Cros-Aarteil S."/>
            <person name="Calhoun S."/>
            <person name="Haridas S."/>
            <person name="Kuo A."/>
            <person name="Mondo S."/>
            <person name="Pangilinan J."/>
            <person name="Riley R."/>
            <person name="LaButti K."/>
            <person name="Andreopoulos B."/>
            <person name="Lipzen A."/>
            <person name="Chen C."/>
            <person name="Yan M."/>
            <person name="Daum C."/>
            <person name="Ng V."/>
            <person name="Clum A."/>
            <person name="Steindorff A."/>
            <person name="Ohm R.A."/>
            <person name="Martin F."/>
            <person name="Silar P."/>
            <person name="Natvig D.O."/>
            <person name="Lalanne C."/>
            <person name="Gautier V."/>
            <person name="Ament-Velasquez S.L."/>
            <person name="Kruys A."/>
            <person name="Hutchinson M.I."/>
            <person name="Powell A.J."/>
            <person name="Barry K."/>
            <person name="Miller A.N."/>
            <person name="Grigoriev I.V."/>
            <person name="Debuchy R."/>
            <person name="Gladieux P."/>
            <person name="Hiltunen Thoren M."/>
            <person name="Johannesson H."/>
        </authorList>
    </citation>
    <scope>NUCLEOTIDE SEQUENCE</scope>
    <source>
        <strain evidence="2">CBS 123565</strain>
    </source>
</reference>
<feature type="compositionally biased region" description="Pro residues" evidence="1">
    <location>
        <begin position="31"/>
        <end position="47"/>
    </location>
</feature>